<feature type="compositionally biased region" description="Basic and acidic residues" evidence="1">
    <location>
        <begin position="72"/>
        <end position="81"/>
    </location>
</feature>
<dbReference type="STRING" id="503106.A0A218Z181"/>
<dbReference type="PANTHER" id="PTHR34154:SF10">
    <property type="entry name" value="ASL1-LIKE GLYCOSYL HYDROLASE CATALYTIC DOMAIN-CONTAINING PROTEIN"/>
    <property type="match status" value="1"/>
</dbReference>
<evidence type="ECO:0000313" key="4">
    <source>
        <dbReference type="Proteomes" id="UP000242519"/>
    </source>
</evidence>
<dbReference type="InterPro" id="IPR017853">
    <property type="entry name" value="GH"/>
</dbReference>
<dbReference type="InParanoid" id="A0A218Z181"/>
<feature type="region of interest" description="Disordered" evidence="1">
    <location>
        <begin position="68"/>
        <end position="123"/>
    </location>
</feature>
<accession>A0A218Z181</accession>
<dbReference type="EMBL" id="MZNU01000280">
    <property type="protein sequence ID" value="OWP01303.1"/>
    <property type="molecule type" value="Genomic_DNA"/>
</dbReference>
<dbReference type="PANTHER" id="PTHR34154">
    <property type="entry name" value="ALKALI-SENSITIVE LINKAGE PROTEIN 1"/>
    <property type="match status" value="1"/>
</dbReference>
<evidence type="ECO:0000313" key="3">
    <source>
        <dbReference type="EMBL" id="OWP01303.1"/>
    </source>
</evidence>
<sequence>MSYGPPVFERLLVSGLTTGARLDLTIPSEPVPDALTGSQTAQLGMATYLCSDPRPDLACPARDNAAQVRGSHRADVLEHHPPPHSHLTASASASSGDPMSFPRTASTLLPRPGTQENGDDSKQQLTMPSSIRAFWVICAWSLFAVQVTAVHRHQHRHRQNATVESRYSLPYPYNPLSPLKRGLAFNNPSTYIQKFKGPSSKISWAYNWDSYMDPGFPADVEFVPMLWGDGADLTKNWVANVNAAISRGSRHVVAFNEPDGCVGGGSCMSPQQAVDAYREFVQPFKGRAYLGAPAVTNGPTGLPWLQEFLRLCVGCQVDFLPVHWYDSATNDEWFKLYMSQAYEATGSLRLKLWFNGSGTDAEKEDFLRRIMPWMDSQSYIARYSWFWCDPQSTMGPLVEANGAPTQIGNVYTYS</sequence>
<dbReference type="Proteomes" id="UP000242519">
    <property type="component" value="Unassembled WGS sequence"/>
</dbReference>
<gene>
    <name evidence="3" type="ORF">B2J93_7287</name>
</gene>
<reference evidence="3 4" key="1">
    <citation type="submission" date="2017-04" db="EMBL/GenBank/DDBJ databases">
        <title>Draft genome sequence of Marssonina coronaria NL1: causal agent of apple blotch.</title>
        <authorList>
            <person name="Cheng Q."/>
        </authorList>
    </citation>
    <scope>NUCLEOTIDE SEQUENCE [LARGE SCALE GENOMIC DNA]</scope>
    <source>
        <strain evidence="3 4">NL1</strain>
    </source>
</reference>
<dbReference type="Pfam" id="PF11790">
    <property type="entry name" value="Glyco_hydro_cc"/>
    <property type="match status" value="1"/>
</dbReference>
<dbReference type="GO" id="GO:0071966">
    <property type="term" value="P:fungal-type cell wall polysaccharide metabolic process"/>
    <property type="evidence" value="ECO:0007669"/>
    <property type="project" value="TreeGrafter"/>
</dbReference>
<dbReference type="OrthoDB" id="5985073at2759"/>
<keyword evidence="4" id="KW-1185">Reference proteome</keyword>
<dbReference type="Gene3D" id="3.20.20.80">
    <property type="entry name" value="Glycosidases"/>
    <property type="match status" value="1"/>
</dbReference>
<proteinExistence type="predicted"/>
<feature type="domain" description="Asl1-like glycosyl hydrolase catalytic" evidence="2">
    <location>
        <begin position="182"/>
        <end position="411"/>
    </location>
</feature>
<evidence type="ECO:0000256" key="1">
    <source>
        <dbReference type="SAM" id="MobiDB-lite"/>
    </source>
</evidence>
<feature type="compositionally biased region" description="Low complexity" evidence="1">
    <location>
        <begin position="85"/>
        <end position="95"/>
    </location>
</feature>
<protein>
    <recommendedName>
        <fullName evidence="2">Asl1-like glycosyl hydrolase catalytic domain-containing protein</fullName>
    </recommendedName>
</protein>
<name>A0A218Z181_9HELO</name>
<dbReference type="GO" id="GO:0009277">
    <property type="term" value="C:fungal-type cell wall"/>
    <property type="evidence" value="ECO:0007669"/>
    <property type="project" value="TreeGrafter"/>
</dbReference>
<dbReference type="InterPro" id="IPR053183">
    <property type="entry name" value="ASL1"/>
</dbReference>
<dbReference type="AlphaFoldDB" id="A0A218Z181"/>
<evidence type="ECO:0000259" key="2">
    <source>
        <dbReference type="Pfam" id="PF11790"/>
    </source>
</evidence>
<organism evidence="3 4">
    <name type="scientific">Diplocarpon coronariae</name>
    <dbReference type="NCBI Taxonomy" id="2795749"/>
    <lineage>
        <taxon>Eukaryota</taxon>
        <taxon>Fungi</taxon>
        <taxon>Dikarya</taxon>
        <taxon>Ascomycota</taxon>
        <taxon>Pezizomycotina</taxon>
        <taxon>Leotiomycetes</taxon>
        <taxon>Helotiales</taxon>
        <taxon>Drepanopezizaceae</taxon>
        <taxon>Diplocarpon</taxon>
    </lineage>
</organism>
<dbReference type="InterPro" id="IPR024655">
    <property type="entry name" value="Asl1_glyco_hydro_catalytic"/>
</dbReference>
<comment type="caution">
    <text evidence="3">The sequence shown here is derived from an EMBL/GenBank/DDBJ whole genome shotgun (WGS) entry which is preliminary data.</text>
</comment>
<dbReference type="SUPFAM" id="SSF51445">
    <property type="entry name" value="(Trans)glycosidases"/>
    <property type="match status" value="1"/>
</dbReference>